<comment type="catalytic activity">
    <reaction evidence="4">
        <text>L-alanine = D-alanine</text>
        <dbReference type="Rhea" id="RHEA:20249"/>
        <dbReference type="ChEBI" id="CHEBI:57416"/>
        <dbReference type="ChEBI" id="CHEBI:57972"/>
        <dbReference type="EC" id="5.1.1.1"/>
    </reaction>
</comment>
<dbReference type="PRINTS" id="PR00992">
    <property type="entry name" value="ALARACEMASE"/>
</dbReference>
<dbReference type="Proteomes" id="UP001183176">
    <property type="component" value="Unassembled WGS sequence"/>
</dbReference>
<gene>
    <name evidence="6" type="primary">alr</name>
    <name evidence="6" type="ORF">RM423_02240</name>
</gene>
<feature type="active site" description="Proton acceptor; specific for L-alanine" evidence="4">
    <location>
        <position position="264"/>
    </location>
</feature>
<feature type="active site" description="Proton acceptor; specific for D-alanine" evidence="4">
    <location>
        <position position="33"/>
    </location>
</feature>
<feature type="binding site" evidence="4">
    <location>
        <position position="133"/>
    </location>
    <ligand>
        <name>substrate</name>
    </ligand>
</feature>
<dbReference type="PROSITE" id="PS00395">
    <property type="entry name" value="ALANINE_RACEMASE"/>
    <property type="match status" value="1"/>
</dbReference>
<dbReference type="SUPFAM" id="SSF51419">
    <property type="entry name" value="PLP-binding barrel"/>
    <property type="match status" value="1"/>
</dbReference>
<dbReference type="Pfam" id="PF01168">
    <property type="entry name" value="Ala_racemase_N"/>
    <property type="match status" value="1"/>
</dbReference>
<dbReference type="InterPro" id="IPR001608">
    <property type="entry name" value="Ala_racemase_N"/>
</dbReference>
<proteinExistence type="inferred from homology"/>
<dbReference type="Gene3D" id="2.40.37.10">
    <property type="entry name" value="Lyase, Ornithine Decarboxylase, Chain A, domain 1"/>
    <property type="match status" value="1"/>
</dbReference>
<dbReference type="EC" id="5.1.1.1" evidence="4"/>
<comment type="pathway">
    <text evidence="4">Amino-acid biosynthesis; D-alanine biosynthesis; D-alanine from L-alanine: step 1/1.</text>
</comment>
<dbReference type="PANTHER" id="PTHR30511">
    <property type="entry name" value="ALANINE RACEMASE"/>
    <property type="match status" value="1"/>
</dbReference>
<feature type="modified residue" description="N6-(pyridoxal phosphate)lysine" evidence="4">
    <location>
        <position position="33"/>
    </location>
</feature>
<feature type="domain" description="Alanine racemase C-terminal" evidence="5">
    <location>
        <begin position="243"/>
        <end position="370"/>
    </location>
</feature>
<dbReference type="PANTHER" id="PTHR30511:SF0">
    <property type="entry name" value="ALANINE RACEMASE, CATABOLIC-RELATED"/>
    <property type="match status" value="1"/>
</dbReference>
<comment type="similarity">
    <text evidence="4">Belongs to the alanine racemase family.</text>
</comment>
<dbReference type="InterPro" id="IPR000821">
    <property type="entry name" value="Ala_racemase"/>
</dbReference>
<sequence length="390" mass="40334">MLRSEAVIDLAAITANVATLKGRTPAELMAVVKADGYGHGLVPSARAALAGGATWLGVAMLDEAVALRRAGVTERVLAWLWTPVETAALRAALASDVDISVSSQQQLDLVVATAAELGRAARVHLKIDTGLARNGVTAQEWPGLVTATAKAAATGVVETTGIWSHFVYADSPGHPTTASQVERFTEAVDVARRLGVVPEVRHLANSAGTVTLPAAHFDLVRPGVAVYGLSPVPSQGDFGLVPAMTLRSTLANVKRVGPDQGVSYGHQYRTAAASTLALVPLGYADGVPRAATNVGPVAINGRRYTVSGRVCMDQFVVDLGDARASEGDTVVLFGPGTGGEPTAQDWADVLDTIHYEIITRIGARVPRTYVPADPSRTADSALAGPAAGSS</sequence>
<dbReference type="SMART" id="SM01005">
    <property type="entry name" value="Ala_racemase_C"/>
    <property type="match status" value="1"/>
</dbReference>
<evidence type="ECO:0000259" key="5">
    <source>
        <dbReference type="SMART" id="SM01005"/>
    </source>
</evidence>
<comment type="caution">
    <text evidence="6">The sequence shown here is derived from an EMBL/GenBank/DDBJ whole genome shotgun (WGS) entry which is preliminary data.</text>
</comment>
<dbReference type="Pfam" id="PF00842">
    <property type="entry name" value="Ala_racemase_C"/>
    <property type="match status" value="1"/>
</dbReference>
<accession>A0ABU2J5E1</accession>
<dbReference type="InterPro" id="IPR009006">
    <property type="entry name" value="Ala_racemase/Decarboxylase_C"/>
</dbReference>
<dbReference type="InterPro" id="IPR020622">
    <property type="entry name" value="Ala_racemase_pyridoxalP-BS"/>
</dbReference>
<dbReference type="InterPro" id="IPR011079">
    <property type="entry name" value="Ala_racemase_C"/>
</dbReference>
<comment type="cofactor">
    <cofactor evidence="1 4">
        <name>pyridoxal 5'-phosphate</name>
        <dbReference type="ChEBI" id="CHEBI:597326"/>
    </cofactor>
</comment>
<dbReference type="HAMAP" id="MF_01201">
    <property type="entry name" value="Ala_racemase"/>
    <property type="match status" value="1"/>
</dbReference>
<evidence type="ECO:0000313" key="7">
    <source>
        <dbReference type="Proteomes" id="UP001183176"/>
    </source>
</evidence>
<keyword evidence="2 4" id="KW-0663">Pyridoxal phosphate</keyword>
<keyword evidence="7" id="KW-1185">Reference proteome</keyword>
<reference evidence="7" key="1">
    <citation type="submission" date="2023-07" db="EMBL/GenBank/DDBJ databases">
        <title>30 novel species of actinomycetes from the DSMZ collection.</title>
        <authorList>
            <person name="Nouioui I."/>
        </authorList>
    </citation>
    <scope>NUCLEOTIDE SEQUENCE [LARGE SCALE GENOMIC DNA]</scope>
    <source>
        <strain evidence="7">DSM 44399</strain>
    </source>
</reference>
<protein>
    <recommendedName>
        <fullName evidence="4">Alanine racemase</fullName>
        <ecNumber evidence="4">5.1.1.1</ecNumber>
    </recommendedName>
</protein>
<dbReference type="InterPro" id="IPR029066">
    <property type="entry name" value="PLP-binding_barrel"/>
</dbReference>
<dbReference type="SUPFAM" id="SSF50621">
    <property type="entry name" value="Alanine racemase C-terminal domain-like"/>
    <property type="match status" value="1"/>
</dbReference>
<evidence type="ECO:0000313" key="6">
    <source>
        <dbReference type="EMBL" id="MDT0260205.1"/>
    </source>
</evidence>
<organism evidence="6 7">
    <name type="scientific">Jatrophihabitans lederbergiae</name>
    <dbReference type="NCBI Taxonomy" id="3075547"/>
    <lineage>
        <taxon>Bacteria</taxon>
        <taxon>Bacillati</taxon>
        <taxon>Actinomycetota</taxon>
        <taxon>Actinomycetes</taxon>
        <taxon>Jatrophihabitantales</taxon>
        <taxon>Jatrophihabitantaceae</taxon>
        <taxon>Jatrophihabitans</taxon>
    </lineage>
</organism>
<evidence type="ECO:0000256" key="4">
    <source>
        <dbReference type="HAMAP-Rule" id="MF_01201"/>
    </source>
</evidence>
<keyword evidence="3 4" id="KW-0413">Isomerase</keyword>
<comment type="function">
    <text evidence="4">Catalyzes the interconversion of L-alanine and D-alanine. May also act on other amino acids.</text>
</comment>
<dbReference type="GO" id="GO:0008784">
    <property type="term" value="F:alanine racemase activity"/>
    <property type="evidence" value="ECO:0007669"/>
    <property type="project" value="UniProtKB-EC"/>
</dbReference>
<feature type="binding site" evidence="4">
    <location>
        <position position="312"/>
    </location>
    <ligand>
        <name>substrate</name>
    </ligand>
</feature>
<evidence type="ECO:0000256" key="2">
    <source>
        <dbReference type="ARBA" id="ARBA00022898"/>
    </source>
</evidence>
<dbReference type="NCBIfam" id="TIGR00492">
    <property type="entry name" value="alr"/>
    <property type="match status" value="1"/>
</dbReference>
<dbReference type="RefSeq" id="WP_311421361.1">
    <property type="nucleotide sequence ID" value="NZ_JAVREH010000002.1"/>
</dbReference>
<dbReference type="EMBL" id="JAVREH010000002">
    <property type="protein sequence ID" value="MDT0260205.1"/>
    <property type="molecule type" value="Genomic_DNA"/>
</dbReference>
<evidence type="ECO:0000256" key="3">
    <source>
        <dbReference type="ARBA" id="ARBA00023235"/>
    </source>
</evidence>
<evidence type="ECO:0000256" key="1">
    <source>
        <dbReference type="ARBA" id="ARBA00001933"/>
    </source>
</evidence>
<name>A0ABU2J5E1_9ACTN</name>
<dbReference type="CDD" id="cd00430">
    <property type="entry name" value="PLPDE_III_AR"/>
    <property type="match status" value="1"/>
</dbReference>
<dbReference type="Gene3D" id="3.20.20.10">
    <property type="entry name" value="Alanine racemase"/>
    <property type="match status" value="1"/>
</dbReference>